<keyword evidence="3" id="KW-1185">Reference proteome</keyword>
<sequence>MRAAPAGGYVHGHHGSVLASHSARTAENSCGYLLDHLTPGMRVLDVGCGPGSITLDLAELVGPGGEVVGVDAAATAIAAARDAATLRADDRTRFEVGDVYELAHPAASFDVVHAHQVLQHLGDPIAALREMSRVTRPGGVIAARDADYGTMAWYPRLPALDRWLALYELLARENGGEPDAARHLRAWARAAGLRDVSLTATPWVYATPELAAWWGHSWADRAVSSAFATQALAGGHATREELVGIRDGWLEFAEHPDAWFSMLHGELLARA</sequence>
<dbReference type="OrthoDB" id="9795634at2"/>
<dbReference type="InterPro" id="IPR029063">
    <property type="entry name" value="SAM-dependent_MTases_sf"/>
</dbReference>
<proteinExistence type="predicted"/>
<name>A0A6H9WHR1_9MICO</name>
<reference evidence="2 3" key="1">
    <citation type="submission" date="2019-09" db="EMBL/GenBank/DDBJ databases">
        <title>Phylogeny of genus Pseudoclavibacter and closely related genus.</title>
        <authorList>
            <person name="Li Y."/>
        </authorList>
    </citation>
    <scope>NUCLEOTIDE SEQUENCE [LARGE SCALE GENOMIC DNA]</scope>
    <source>
        <strain evidence="2 3">EGI 60007</strain>
    </source>
</reference>
<comment type="caution">
    <text evidence="2">The sequence shown here is derived from an EMBL/GenBank/DDBJ whole genome shotgun (WGS) entry which is preliminary data.</text>
</comment>
<dbReference type="GO" id="GO:0010420">
    <property type="term" value="F:polyprenyldihydroxybenzoate methyltransferase activity"/>
    <property type="evidence" value="ECO:0007669"/>
    <property type="project" value="TreeGrafter"/>
</dbReference>
<dbReference type="Gene3D" id="3.40.50.150">
    <property type="entry name" value="Vaccinia Virus protein VP39"/>
    <property type="match status" value="1"/>
</dbReference>
<keyword evidence="2" id="KW-0808">Transferase</keyword>
<dbReference type="Pfam" id="PF13847">
    <property type="entry name" value="Methyltransf_31"/>
    <property type="match status" value="1"/>
</dbReference>
<dbReference type="AlphaFoldDB" id="A0A6H9WHR1"/>
<dbReference type="PANTHER" id="PTHR43464:SF71">
    <property type="entry name" value="METHYLTRANSFERASE, PUTATIVE-RELATED"/>
    <property type="match status" value="1"/>
</dbReference>
<dbReference type="Proteomes" id="UP000431744">
    <property type="component" value="Unassembled WGS sequence"/>
</dbReference>
<dbReference type="GO" id="GO:0032259">
    <property type="term" value="P:methylation"/>
    <property type="evidence" value="ECO:0007669"/>
    <property type="project" value="UniProtKB-KW"/>
</dbReference>
<organism evidence="2 3">
    <name type="scientific">Pseudoclavibacter endophyticus</name>
    <dbReference type="NCBI Taxonomy" id="1778590"/>
    <lineage>
        <taxon>Bacteria</taxon>
        <taxon>Bacillati</taxon>
        <taxon>Actinomycetota</taxon>
        <taxon>Actinomycetes</taxon>
        <taxon>Micrococcales</taxon>
        <taxon>Microbacteriaceae</taxon>
        <taxon>Pseudoclavibacter</taxon>
    </lineage>
</organism>
<dbReference type="CDD" id="cd02440">
    <property type="entry name" value="AdoMet_MTases"/>
    <property type="match status" value="1"/>
</dbReference>
<dbReference type="PANTHER" id="PTHR43464">
    <property type="entry name" value="METHYLTRANSFERASE"/>
    <property type="match status" value="1"/>
</dbReference>
<dbReference type="EMBL" id="WBJY01000001">
    <property type="protein sequence ID" value="KAB1650499.1"/>
    <property type="molecule type" value="Genomic_DNA"/>
</dbReference>
<gene>
    <name evidence="2" type="ORF">F8O04_03915</name>
</gene>
<feature type="domain" description="Methyltransferase" evidence="1">
    <location>
        <begin position="38"/>
        <end position="155"/>
    </location>
</feature>
<evidence type="ECO:0000259" key="1">
    <source>
        <dbReference type="Pfam" id="PF13847"/>
    </source>
</evidence>
<protein>
    <submittedName>
        <fullName evidence="2">Methyltransferase domain-containing protein</fullName>
    </submittedName>
</protein>
<keyword evidence="2" id="KW-0489">Methyltransferase</keyword>
<accession>A0A6H9WHR1</accession>
<dbReference type="SUPFAM" id="SSF53335">
    <property type="entry name" value="S-adenosyl-L-methionine-dependent methyltransferases"/>
    <property type="match status" value="1"/>
</dbReference>
<evidence type="ECO:0000313" key="2">
    <source>
        <dbReference type="EMBL" id="KAB1650499.1"/>
    </source>
</evidence>
<evidence type="ECO:0000313" key="3">
    <source>
        <dbReference type="Proteomes" id="UP000431744"/>
    </source>
</evidence>
<dbReference type="InterPro" id="IPR025714">
    <property type="entry name" value="Methyltranfer_dom"/>
</dbReference>